<comment type="caution">
    <text evidence="2">The sequence shown here is derived from an EMBL/GenBank/DDBJ whole genome shotgun (WGS) entry which is preliminary data.</text>
</comment>
<keyword evidence="2" id="KW-0489">Methyltransferase</keyword>
<dbReference type="Proteomes" id="UP000244184">
    <property type="component" value="Unassembled WGS sequence"/>
</dbReference>
<dbReference type="EMBL" id="PYHP01000095">
    <property type="protein sequence ID" value="PUA35212.1"/>
    <property type="molecule type" value="Genomic_DNA"/>
</dbReference>
<evidence type="ECO:0000259" key="1">
    <source>
        <dbReference type="Pfam" id="PF08242"/>
    </source>
</evidence>
<dbReference type="InterPro" id="IPR013217">
    <property type="entry name" value="Methyltransf_12"/>
</dbReference>
<dbReference type="GO" id="GO:0032259">
    <property type="term" value="P:methylation"/>
    <property type="evidence" value="ECO:0007669"/>
    <property type="project" value="UniProtKB-KW"/>
</dbReference>
<sequence>MRRGEVNTTNGSATLFNEAYHAAYDYVSDYTAFSLLRALRTAGVPIRGGFSEEEAVQRLGCLPQYRPHVRWVLAFLVQQQALTVLAQGNYMEVRPEAWYRPAQAAGLNLNIEPSMRLIDYVISWWPAIVQGKADPLHVMFGSQGSSLWERYFNNGHDLYAVHNQWAAESLADEMPDGRKAKVLEVGVGYGSAARALLAECQLRSQEIDTYLLSDVSPLLAGKAKGMLAADYPRVAIQSRKIDINRIQGVSACSFDFIYAVNVIHCAESVRDTLAMLRELLSEGGCLVVSECVRADYASRLHQEFVFSLLPGFGNVQPWPEAPPCFGFRTAEEWRKLMQAAGFRKAQAEVNAGSQVRGVMIKGWV</sequence>
<proteinExistence type="predicted"/>
<evidence type="ECO:0000313" key="3">
    <source>
        <dbReference type="Proteomes" id="UP000244184"/>
    </source>
</evidence>
<name>A0A2T6FTI0_9BACL</name>
<dbReference type="Gene3D" id="3.40.50.150">
    <property type="entry name" value="Vaccinia Virus protein VP39"/>
    <property type="match status" value="1"/>
</dbReference>
<protein>
    <submittedName>
        <fullName evidence="2">Class I SAM-dependent methyltransferase</fullName>
    </submittedName>
</protein>
<dbReference type="SUPFAM" id="SSF53335">
    <property type="entry name" value="S-adenosyl-L-methionine-dependent methyltransferases"/>
    <property type="match status" value="1"/>
</dbReference>
<dbReference type="InterPro" id="IPR029063">
    <property type="entry name" value="SAM-dependent_MTases_sf"/>
</dbReference>
<dbReference type="AlphaFoldDB" id="A0A2T6FTI0"/>
<dbReference type="CDD" id="cd02440">
    <property type="entry name" value="AdoMet_MTases"/>
    <property type="match status" value="1"/>
</dbReference>
<gene>
    <name evidence="2" type="ORF">C8Z91_31895</name>
</gene>
<evidence type="ECO:0000313" key="2">
    <source>
        <dbReference type="EMBL" id="PUA35212.1"/>
    </source>
</evidence>
<dbReference type="GO" id="GO:0008168">
    <property type="term" value="F:methyltransferase activity"/>
    <property type="evidence" value="ECO:0007669"/>
    <property type="project" value="UniProtKB-KW"/>
</dbReference>
<feature type="domain" description="Methyltransferase type 12" evidence="1">
    <location>
        <begin position="183"/>
        <end position="286"/>
    </location>
</feature>
<accession>A0A2T6FTI0</accession>
<dbReference type="Pfam" id="PF08242">
    <property type="entry name" value="Methyltransf_12"/>
    <property type="match status" value="1"/>
</dbReference>
<keyword evidence="2" id="KW-0808">Transferase</keyword>
<organism evidence="2 3">
    <name type="scientific">Paenibacillus elgii</name>
    <dbReference type="NCBI Taxonomy" id="189691"/>
    <lineage>
        <taxon>Bacteria</taxon>
        <taxon>Bacillati</taxon>
        <taxon>Bacillota</taxon>
        <taxon>Bacilli</taxon>
        <taxon>Bacillales</taxon>
        <taxon>Paenibacillaceae</taxon>
        <taxon>Paenibacillus</taxon>
    </lineage>
</organism>
<reference evidence="2 3" key="1">
    <citation type="submission" date="2018-03" db="EMBL/GenBank/DDBJ databases">
        <title>Genome sequence of Paenibacillus elgii strain AC13 an antimicrobial compound producing bacteria.</title>
        <authorList>
            <person name="Kurokawa A.S."/>
            <person name="Araujo J.F."/>
            <person name="Costa R.A."/>
            <person name="Ortega D.B."/>
            <person name="Pires A.S."/>
            <person name="Pappas G.J.Jr."/>
            <person name="Franco O.L."/>
            <person name="Barreto C."/>
            <person name="Magalhaes B.S."/>
            <person name="Kruger R.H."/>
        </authorList>
    </citation>
    <scope>NUCLEOTIDE SEQUENCE [LARGE SCALE GENOMIC DNA]</scope>
    <source>
        <strain evidence="2 3">AC13</strain>
    </source>
</reference>